<keyword evidence="1" id="KW-1133">Transmembrane helix</keyword>
<evidence type="ECO:0000313" key="3">
    <source>
        <dbReference type="Proteomes" id="UP000552700"/>
    </source>
</evidence>
<dbReference type="PIRSF" id="PIRSF011386">
    <property type="entry name" value="FixH"/>
    <property type="match status" value="1"/>
</dbReference>
<keyword evidence="1" id="KW-0812">Transmembrane</keyword>
<organism evidence="2 3">
    <name type="scientific">Sphingobium subterraneum</name>
    <dbReference type="NCBI Taxonomy" id="627688"/>
    <lineage>
        <taxon>Bacteria</taxon>
        <taxon>Pseudomonadati</taxon>
        <taxon>Pseudomonadota</taxon>
        <taxon>Alphaproteobacteria</taxon>
        <taxon>Sphingomonadales</taxon>
        <taxon>Sphingomonadaceae</taxon>
        <taxon>Sphingobium</taxon>
    </lineage>
</organism>
<name>A0A841J207_9SPHN</name>
<evidence type="ECO:0000256" key="1">
    <source>
        <dbReference type="SAM" id="Phobius"/>
    </source>
</evidence>
<dbReference type="Proteomes" id="UP000552700">
    <property type="component" value="Unassembled WGS sequence"/>
</dbReference>
<keyword evidence="1" id="KW-0472">Membrane</keyword>
<dbReference type="InterPro" id="IPR018037">
    <property type="entry name" value="FixH_proteobacterial"/>
</dbReference>
<gene>
    <name evidence="2" type="ORF">FHS92_002610</name>
</gene>
<dbReference type="InterPro" id="IPR008620">
    <property type="entry name" value="FixH"/>
</dbReference>
<keyword evidence="3" id="KW-1185">Reference proteome</keyword>
<reference evidence="2 3" key="1">
    <citation type="submission" date="2020-08" db="EMBL/GenBank/DDBJ databases">
        <title>Genomic Encyclopedia of Type Strains, Phase IV (KMG-IV): sequencing the most valuable type-strain genomes for metagenomic binning, comparative biology and taxonomic classification.</title>
        <authorList>
            <person name="Goeker M."/>
        </authorList>
    </citation>
    <scope>NUCLEOTIDE SEQUENCE [LARGE SCALE GENOMIC DNA]</scope>
    <source>
        <strain evidence="2 3">DSM 102255</strain>
    </source>
</reference>
<feature type="transmembrane region" description="Helical" evidence="1">
    <location>
        <begin position="12"/>
        <end position="31"/>
    </location>
</feature>
<dbReference type="RefSeq" id="WP_184081155.1">
    <property type="nucleotide sequence ID" value="NZ_JACIJP010000004.1"/>
</dbReference>
<dbReference type="Pfam" id="PF05751">
    <property type="entry name" value="FixH"/>
    <property type="match status" value="1"/>
</dbReference>
<accession>A0A841J207</accession>
<protein>
    <submittedName>
        <fullName evidence="2">Nitrogen fixation protein FixH</fullName>
    </submittedName>
</protein>
<evidence type="ECO:0000313" key="2">
    <source>
        <dbReference type="EMBL" id="MBB6124857.1"/>
    </source>
</evidence>
<sequence length="156" mass="17124">MTQKTTHRPFTGWHMTIILVTFFAIVMAVNFTMARIALSSFGGTVVDNSYVASQHYNAWLAQADAQQRLGWDKTVTLDDARHLVLTVRKDGVPLDTLRATATVSHPLGLAPARALHFATVETGGLRSVEALPPGRWRIDLAVSHGDNSALYQVDLQ</sequence>
<dbReference type="AlphaFoldDB" id="A0A841J207"/>
<proteinExistence type="predicted"/>
<dbReference type="EMBL" id="JACIJP010000004">
    <property type="protein sequence ID" value="MBB6124857.1"/>
    <property type="molecule type" value="Genomic_DNA"/>
</dbReference>
<comment type="caution">
    <text evidence="2">The sequence shown here is derived from an EMBL/GenBank/DDBJ whole genome shotgun (WGS) entry which is preliminary data.</text>
</comment>